<gene>
    <name evidence="8" type="ORF">HBR001_LOCUS4925</name>
</gene>
<dbReference type="Proteomes" id="UP001162031">
    <property type="component" value="Unassembled WGS sequence"/>
</dbReference>
<dbReference type="PANTHER" id="PTHR12913">
    <property type="entry name" value="UNR PROTEIN N-RAS UPSTREAM GENE PROTEIN"/>
    <property type="match status" value="1"/>
</dbReference>
<evidence type="ECO:0000256" key="1">
    <source>
        <dbReference type="ARBA" id="ARBA00004496"/>
    </source>
</evidence>
<comment type="similarity">
    <text evidence="5">Belongs to the UNR family.</text>
</comment>
<name>A0AAV0U4Q4_HYABA</name>
<feature type="region of interest" description="Disordered" evidence="6">
    <location>
        <begin position="521"/>
        <end position="555"/>
    </location>
</feature>
<dbReference type="GO" id="GO:0003723">
    <property type="term" value="F:RNA binding"/>
    <property type="evidence" value="ECO:0007669"/>
    <property type="project" value="UniProtKB-KW"/>
</dbReference>
<dbReference type="GO" id="GO:0005737">
    <property type="term" value="C:cytoplasm"/>
    <property type="evidence" value="ECO:0007669"/>
    <property type="project" value="UniProtKB-SubCell"/>
</dbReference>
<feature type="compositionally biased region" description="Basic and acidic residues" evidence="6">
    <location>
        <begin position="49"/>
        <end position="231"/>
    </location>
</feature>
<keyword evidence="2" id="KW-0963">Cytoplasm</keyword>
<keyword evidence="3" id="KW-0677">Repeat</keyword>
<evidence type="ECO:0000313" key="8">
    <source>
        <dbReference type="EMBL" id="CAI5730653.1"/>
    </source>
</evidence>
<dbReference type="InterPro" id="IPR002059">
    <property type="entry name" value="CSP_DNA-bd"/>
</dbReference>
<feature type="region of interest" description="Disordered" evidence="6">
    <location>
        <begin position="629"/>
        <end position="660"/>
    </location>
</feature>
<evidence type="ECO:0000256" key="6">
    <source>
        <dbReference type="SAM" id="MobiDB-lite"/>
    </source>
</evidence>
<evidence type="ECO:0000256" key="2">
    <source>
        <dbReference type="ARBA" id="ARBA00022490"/>
    </source>
</evidence>
<dbReference type="InterPro" id="IPR012340">
    <property type="entry name" value="NA-bd_OB-fold"/>
</dbReference>
<comment type="subcellular location">
    <subcellularLocation>
        <location evidence="1">Cytoplasm</location>
    </subcellularLocation>
</comment>
<organism evidence="8 9">
    <name type="scientific">Hyaloperonospora brassicae</name>
    <name type="common">Brassica downy mildew</name>
    <name type="synonym">Peronospora brassicae</name>
    <dbReference type="NCBI Taxonomy" id="162125"/>
    <lineage>
        <taxon>Eukaryota</taxon>
        <taxon>Sar</taxon>
        <taxon>Stramenopiles</taxon>
        <taxon>Oomycota</taxon>
        <taxon>Peronosporomycetes</taxon>
        <taxon>Peronosporales</taxon>
        <taxon>Peronosporaceae</taxon>
        <taxon>Hyaloperonospora</taxon>
    </lineage>
</organism>
<keyword evidence="4" id="KW-0694">RNA-binding</keyword>
<feature type="domain" description="CSD" evidence="7">
    <location>
        <begin position="1010"/>
        <end position="1082"/>
    </location>
</feature>
<dbReference type="SUPFAM" id="SSF50249">
    <property type="entry name" value="Nucleic acid-binding proteins"/>
    <property type="match status" value="3"/>
</dbReference>
<feature type="compositionally biased region" description="Low complexity" evidence="6">
    <location>
        <begin position="29"/>
        <end position="48"/>
    </location>
</feature>
<evidence type="ECO:0000256" key="3">
    <source>
        <dbReference type="ARBA" id="ARBA00022737"/>
    </source>
</evidence>
<dbReference type="PANTHER" id="PTHR12913:SF1">
    <property type="entry name" value="COLD SHOCK DOMAIN-CONTAINING PROTEIN E1"/>
    <property type="match status" value="1"/>
</dbReference>
<feature type="region of interest" description="Disordered" evidence="6">
    <location>
        <begin position="1"/>
        <end position="231"/>
    </location>
</feature>
<sequence>MFRSPKPGDWAADDEDTLPVPAAIPPPDNAAAASEAEAVAPPAAPVQDARGDARSHSGGRFDRDRNNTDGRGQRNTGRFDRDKAPHGRLDQDRGSDRDGARSERDRKDPAERLDRDRTNGHEGGRFERDRNHHADGRYDRDRDSDRDGGRFDRDRHSGRDGGRFDRDRPSGRDGGRFDRDRHSGREEENSDRNRNSGREGDRYERGEGRADAGRWGHHADRRGDARGGGRDLPVEQGFVVSIKESFGFVSCLERDGDLFFHISEAPVDVQLHDEVEFRVKYNQRSDKEMACQLVALPKGSIKVEEIGSDLLDGVVTKSLPRGGHGNNRGTHTGDRHYNREEYGLIAIKMASEREGAKEMDAKEAAIEEVESSETADKKANVKEAAIEEGESSETADKKPLIRREFVRFSSDSVAGSSVKWGEKDQEQSDENKKGINLYSGDEVRFRIAKHRKTGAKRAVDITVVMSARDKVEKDIEAKLATMTREFGIVSRVKNGGGFIKCCDRPVDVHFHFREILEVAQSEADTKNGEHDDGQAEPGDKPQRGQPGKGSAVREGDEVSFFVYEDSVDDSTRSQPRLTAVRVQKLPSGTVSFEKLLQTDLRGLVSTPPKEPRSGHEVIGKIAVIPAKLSDTGSSKEAADTANDSVPESDEKVGTRKKGKDKKSVDRTVAFRLRDIEDVSYVPRTDDEVVFDEVLDKRTGKVKAAKVRVVRLNHKNRETGIVNAMKEDFGFIKCAERSGDAYFRFSDVIGTNRSFGNGTEVAFDVDVDSKSDHIRATRLQILPRGSVKWEDVVGEGIEGVVAAVPSSRNGHASNRGGRGDKMKRMQKFVPGKIKFVTPQKQHAIDFLPDLKEKLVAACVTSEDVVEEVQEEEGDEKKSEEAEDSAETLVLFPSTLSRFERAALHDYSVWLGLKTRSKGGGSHSQFEIFGKRKIAMKAVEEKLATSAPELTAEFKEDDVVDVRYNPKVGDRVRFDLAVVKRTKELRCTSVSCLEAAVVSKPKVASVKKEANTGEGYIMSVKPEGFGFIQPAQSGLGSPEENLFFHIKDITTGQTLADLKAGTEVQFTIFVDEKKDKKRATSVSIVPAGTIKVEVPKSVKGVVSKASFLQRMKGGAKGRFPKANNKASSLGRIRLVTAEDGAEDSVCANGNTDDEAEEDEEAVQQATNGDAKTGEQSTSGVTKKAEKKKLDKQIYLYNIRDIVDPSVVLREGDEVEFTPQMQHKNLRAAHVRLIVSHAKQGVVTRITEDLGGVICLDGEEPAVEARFTARGVLGGDTLREGDRVEFAYRPPSASPVKNEISKSEMEEDKEEQNETGSTKENEETNDESTNIVLGQALSVLRLSSSPNAAVASPRRGSRMVNSTLKEAMRQAGANAMVASRMAKGPNGTRGFAETWNPDAAETLEVVPEKPSVELPTASATAACTTEQSQA</sequence>
<feature type="domain" description="CSD" evidence="7">
    <location>
        <begin position="234"/>
        <end position="295"/>
    </location>
</feature>
<feature type="compositionally biased region" description="Polar residues" evidence="6">
    <location>
        <begin position="1161"/>
        <end position="1178"/>
    </location>
</feature>
<feature type="compositionally biased region" description="Acidic residues" evidence="6">
    <location>
        <begin position="1149"/>
        <end position="1159"/>
    </location>
</feature>
<dbReference type="PROSITE" id="PS51857">
    <property type="entry name" value="CSD_2"/>
    <property type="match status" value="3"/>
</dbReference>
<evidence type="ECO:0000313" key="9">
    <source>
        <dbReference type="Proteomes" id="UP001162031"/>
    </source>
</evidence>
<feature type="compositionally biased region" description="Basic and acidic residues" evidence="6">
    <location>
        <begin position="523"/>
        <end position="542"/>
    </location>
</feature>
<keyword evidence="9" id="KW-1185">Reference proteome</keyword>
<proteinExistence type="inferred from homology"/>
<feature type="region of interest" description="Disordered" evidence="6">
    <location>
        <begin position="416"/>
        <end position="435"/>
    </location>
</feature>
<protein>
    <recommendedName>
        <fullName evidence="7">CSD domain-containing protein</fullName>
    </recommendedName>
</protein>
<feature type="region of interest" description="Disordered" evidence="6">
    <location>
        <begin position="1408"/>
        <end position="1427"/>
    </location>
</feature>
<accession>A0AAV0U4Q4</accession>
<dbReference type="InterPro" id="IPR011129">
    <property type="entry name" value="CSD"/>
</dbReference>
<feature type="compositionally biased region" description="Basic and acidic residues" evidence="6">
    <location>
        <begin position="374"/>
        <end position="385"/>
    </location>
</feature>
<evidence type="ECO:0000259" key="7">
    <source>
        <dbReference type="PROSITE" id="PS51857"/>
    </source>
</evidence>
<comment type="caution">
    <text evidence="8">The sequence shown here is derived from an EMBL/GenBank/DDBJ whole genome shotgun (WGS) entry which is preliminary data.</text>
</comment>
<feature type="region of interest" description="Disordered" evidence="6">
    <location>
        <begin position="1141"/>
        <end position="1181"/>
    </location>
</feature>
<feature type="compositionally biased region" description="Polar residues" evidence="6">
    <location>
        <begin position="1414"/>
        <end position="1427"/>
    </location>
</feature>
<feature type="region of interest" description="Disordered" evidence="6">
    <location>
        <begin position="1285"/>
        <end position="1325"/>
    </location>
</feature>
<dbReference type="SMART" id="SM00357">
    <property type="entry name" value="CSP"/>
    <property type="match status" value="4"/>
</dbReference>
<evidence type="ECO:0000256" key="4">
    <source>
        <dbReference type="ARBA" id="ARBA00022884"/>
    </source>
</evidence>
<feature type="domain" description="CSD" evidence="7">
    <location>
        <begin position="716"/>
        <end position="780"/>
    </location>
</feature>
<reference evidence="8" key="1">
    <citation type="submission" date="2022-12" db="EMBL/GenBank/DDBJ databases">
        <authorList>
            <person name="Webb A."/>
        </authorList>
    </citation>
    <scope>NUCLEOTIDE SEQUENCE</scope>
    <source>
        <strain evidence="8">Hp1</strain>
    </source>
</reference>
<dbReference type="Pfam" id="PF00313">
    <property type="entry name" value="CSD"/>
    <property type="match status" value="1"/>
</dbReference>
<evidence type="ECO:0000256" key="5">
    <source>
        <dbReference type="ARBA" id="ARBA00044751"/>
    </source>
</evidence>
<feature type="region of interest" description="Disordered" evidence="6">
    <location>
        <begin position="365"/>
        <end position="398"/>
    </location>
</feature>
<dbReference type="Gene3D" id="2.40.50.140">
    <property type="entry name" value="Nucleic acid-binding proteins"/>
    <property type="match status" value="4"/>
</dbReference>
<dbReference type="EMBL" id="CANTFL010001049">
    <property type="protein sequence ID" value="CAI5730653.1"/>
    <property type="molecule type" value="Genomic_DNA"/>
</dbReference>
<feature type="compositionally biased region" description="Basic and acidic residues" evidence="6">
    <location>
        <begin position="420"/>
        <end position="433"/>
    </location>
</feature>